<evidence type="ECO:0000313" key="4">
    <source>
        <dbReference type="EMBL" id="CDN57753.1"/>
    </source>
</evidence>
<organism evidence="4 5">
    <name type="scientific">Neorhizobium galegae bv. officinalis bv. officinalis str. HAMBI 1141</name>
    <dbReference type="NCBI Taxonomy" id="1028801"/>
    <lineage>
        <taxon>Bacteria</taxon>
        <taxon>Pseudomonadati</taxon>
        <taxon>Pseudomonadota</taxon>
        <taxon>Alphaproteobacteria</taxon>
        <taxon>Hyphomicrobiales</taxon>
        <taxon>Rhizobiaceae</taxon>
        <taxon>Rhizobium/Agrobacterium group</taxon>
        <taxon>Neorhizobium</taxon>
    </lineage>
</organism>
<dbReference type="InterPro" id="IPR057326">
    <property type="entry name" value="KR_dom"/>
</dbReference>
<dbReference type="HOGENOM" id="CLU_096355_0_0_5"/>
<dbReference type="eggNOG" id="COG1028">
    <property type="taxonomic scope" value="Bacteria"/>
</dbReference>
<dbReference type="Pfam" id="PF00106">
    <property type="entry name" value="adh_short"/>
    <property type="match status" value="1"/>
</dbReference>
<dbReference type="PANTHER" id="PTHR43669">
    <property type="entry name" value="5-KETO-D-GLUCONATE 5-REDUCTASE"/>
    <property type="match status" value="1"/>
</dbReference>
<dbReference type="InterPro" id="IPR002347">
    <property type="entry name" value="SDR_fam"/>
</dbReference>
<evidence type="ECO:0000259" key="3">
    <source>
        <dbReference type="SMART" id="SM00822"/>
    </source>
</evidence>
<keyword evidence="2" id="KW-0560">Oxidoreductase</keyword>
<keyword evidence="4" id="KW-0614">Plasmid</keyword>
<gene>
    <name evidence="4" type="ORF">RG1141_PA09210</name>
</gene>
<dbReference type="InterPro" id="IPR036291">
    <property type="entry name" value="NAD(P)-bd_dom_sf"/>
</dbReference>
<geneLocation type="plasmid" evidence="5">
    <name>II</name>
</geneLocation>
<sequence length="252" mass="26787">MSLKGKNVVVTGGSRGLGLGLVEALVDQEARVTVVARQSDALEAVRTRLGVSTIAADARDEAAAHRILADVRPDILVLNAGAKPPMERLDKISWADFTATWEHDVKAGLHWLQGALNLPLEPGTRVVVVSSGAAVDGSPMSGGYGGAKRMLWFMAKYANRVSEQRQLGIRFQAILPRQVILGTGIGDIAASAYARAMDTEPEAFVARFGAPMPPRLFGENVVAVLDNPAYSDGFAFGLSGDKGVDVMERFAD</sequence>
<dbReference type="PATRIC" id="fig|1028801.3.peg.5521"/>
<dbReference type="SMART" id="SM00822">
    <property type="entry name" value="PKS_KR"/>
    <property type="match status" value="1"/>
</dbReference>
<dbReference type="RefSeq" id="WP_040124947.1">
    <property type="nucleotide sequence ID" value="NZ_HG938356.1"/>
</dbReference>
<evidence type="ECO:0000256" key="1">
    <source>
        <dbReference type="ARBA" id="ARBA00006484"/>
    </source>
</evidence>
<dbReference type="EMBL" id="HG938356">
    <property type="protein sequence ID" value="CDN57753.1"/>
    <property type="molecule type" value="Genomic_DNA"/>
</dbReference>
<name>A0A068THA0_NEOGA</name>
<accession>A0A068THA0</accession>
<dbReference type="SUPFAM" id="SSF51735">
    <property type="entry name" value="NAD(P)-binding Rossmann-fold domains"/>
    <property type="match status" value="1"/>
</dbReference>
<dbReference type="Proteomes" id="UP000028186">
    <property type="component" value="Plasmid pHAMBI1141a"/>
</dbReference>
<evidence type="ECO:0000256" key="2">
    <source>
        <dbReference type="ARBA" id="ARBA00023002"/>
    </source>
</evidence>
<proteinExistence type="inferred from homology"/>
<dbReference type="KEGG" id="ngl:RG1141_PA09210"/>
<dbReference type="Gene3D" id="3.40.50.720">
    <property type="entry name" value="NAD(P)-binding Rossmann-like Domain"/>
    <property type="match status" value="1"/>
</dbReference>
<reference evidence="5" key="1">
    <citation type="journal article" date="2014" name="BMC Genomics">
        <title>Genome sequencing of two Neorhizobium galegae strains reveals a noeT gene responsible for the unusual acetylation of the nodulation factors.</title>
        <authorList>
            <person name="Osterman J."/>
            <person name="Marsh J."/>
            <person name="Laine P.K."/>
            <person name="Zeng Z."/>
            <person name="Alatalo E."/>
            <person name="Sullivan J.T."/>
            <person name="Young J.P."/>
            <person name="Thomas-Oates J."/>
            <person name="Paulin L."/>
            <person name="Lindstrom K."/>
        </authorList>
    </citation>
    <scope>NUCLEOTIDE SEQUENCE [LARGE SCALE GENOMIC DNA]</scope>
    <source>
        <strain evidence="5">HAMBI 1141</strain>
        <plasmid evidence="5">II</plasmid>
    </source>
</reference>
<dbReference type="PANTHER" id="PTHR43669:SF3">
    <property type="entry name" value="ALCOHOL DEHYDROGENASE, PUTATIVE (AFU_ORTHOLOGUE AFUA_3G03445)-RELATED"/>
    <property type="match status" value="1"/>
</dbReference>
<dbReference type="GO" id="GO:0016491">
    <property type="term" value="F:oxidoreductase activity"/>
    <property type="evidence" value="ECO:0007669"/>
    <property type="project" value="UniProtKB-KW"/>
</dbReference>
<comment type="similarity">
    <text evidence="1">Belongs to the short-chain dehydrogenases/reductases (SDR) family.</text>
</comment>
<dbReference type="AlphaFoldDB" id="A0A068THA0"/>
<protein>
    <submittedName>
        <fullName evidence="4">Short-chain dehydrogenase/reductase SDR</fullName>
    </submittedName>
</protein>
<feature type="domain" description="Ketoreductase" evidence="3">
    <location>
        <begin position="6"/>
        <end position="178"/>
    </location>
</feature>
<evidence type="ECO:0000313" key="5">
    <source>
        <dbReference type="Proteomes" id="UP000028186"/>
    </source>
</evidence>